<evidence type="ECO:0000256" key="3">
    <source>
        <dbReference type="ARBA" id="ARBA00013368"/>
    </source>
</evidence>
<organism evidence="5 6">
    <name type="scientific">Lentzea indica</name>
    <dbReference type="NCBI Taxonomy" id="2604800"/>
    <lineage>
        <taxon>Bacteria</taxon>
        <taxon>Bacillati</taxon>
        <taxon>Actinomycetota</taxon>
        <taxon>Actinomycetes</taxon>
        <taxon>Pseudonocardiales</taxon>
        <taxon>Pseudonocardiaceae</taxon>
        <taxon>Lentzea</taxon>
    </lineage>
</organism>
<dbReference type="InterPro" id="IPR038729">
    <property type="entry name" value="Rad50/SbcC_AAA"/>
</dbReference>
<dbReference type="SUPFAM" id="SSF52540">
    <property type="entry name" value="P-loop containing nucleoside triphosphate hydrolases"/>
    <property type="match status" value="1"/>
</dbReference>
<comment type="similarity">
    <text evidence="1">Belongs to the SMC family. SbcC subfamily.</text>
</comment>
<sequence length="406" mass="44640">MTVAGEAGLLELMAGRLAKDDLTPRAAELVLAACRGEAALDRALDGAPVPEEAPKERTDVPGQGIFVSEIRVRGFRGIGPQARLPLAPGPGLTVVTGRNGSGKSSFAEAAELALTGYNARWTRSRHDVWRQGWRNLHQNDTAVELDLVQAGLADRTTIQRRWAAEDDLTQGEWTQDDEPFDGRKWHDALETYRPFLPYSELGTVLDAQPEDLYEALHRLLGLEAITEAQQLLAEHRKRLAEIVARPYDRRERVRAELAASPDERARRAAELLGSDSPDLDAIADLALGADVGNGTNLLHQIVDLTLPPDDEIDRCRETLDLALGAVTVVATDNAQDSLRCSEILRLAIQLQESGGNQTCPVCDLGRLDGLWLGKAKERAEHLAKAAAELHDAADRLTWRWRPRGRR</sequence>
<feature type="domain" description="Rad50/SbcC-type AAA" evidence="4">
    <location>
        <begin position="70"/>
        <end position="130"/>
    </location>
</feature>
<accession>A0ABX1FWD7</accession>
<proteinExistence type="inferred from homology"/>
<evidence type="ECO:0000313" key="6">
    <source>
        <dbReference type="Proteomes" id="UP001515943"/>
    </source>
</evidence>
<name>A0ABX1FWD7_9PSEU</name>
<evidence type="ECO:0000313" key="5">
    <source>
        <dbReference type="EMBL" id="NKE63344.1"/>
    </source>
</evidence>
<dbReference type="RefSeq" id="WP_167979932.1">
    <property type="nucleotide sequence ID" value="NZ_VSRL01000344.1"/>
</dbReference>
<dbReference type="Pfam" id="PF13476">
    <property type="entry name" value="AAA_23"/>
    <property type="match status" value="1"/>
</dbReference>
<dbReference type="InterPro" id="IPR027417">
    <property type="entry name" value="P-loop_NTPase"/>
</dbReference>
<dbReference type="PANTHER" id="PTHR32114">
    <property type="entry name" value="ABC TRANSPORTER ABCH.3"/>
    <property type="match status" value="1"/>
</dbReference>
<comment type="caution">
    <text evidence="5">The sequence shown here is derived from an EMBL/GenBank/DDBJ whole genome shotgun (WGS) entry which is preliminary data.</text>
</comment>
<dbReference type="Proteomes" id="UP001515943">
    <property type="component" value="Unassembled WGS sequence"/>
</dbReference>
<feature type="non-terminal residue" evidence="5">
    <location>
        <position position="406"/>
    </location>
</feature>
<keyword evidence="6" id="KW-1185">Reference proteome</keyword>
<comment type="subunit">
    <text evidence="2">Heterodimer of SbcC and SbcD.</text>
</comment>
<reference evidence="5 6" key="1">
    <citation type="submission" date="2019-08" db="EMBL/GenBank/DDBJ databases">
        <title>Lentzea from Indian Himalayas.</title>
        <authorList>
            <person name="Mandal S."/>
            <person name="Mallick Gupta A."/>
            <person name="Maiti P.K."/>
            <person name="Sarkar J."/>
            <person name="Mandal S."/>
        </authorList>
    </citation>
    <scope>NUCLEOTIDE SEQUENCE [LARGE SCALE GENOMIC DNA]</scope>
    <source>
        <strain evidence="5 6">PSKA42</strain>
    </source>
</reference>
<evidence type="ECO:0000256" key="2">
    <source>
        <dbReference type="ARBA" id="ARBA00011322"/>
    </source>
</evidence>
<evidence type="ECO:0000259" key="4">
    <source>
        <dbReference type="Pfam" id="PF13476"/>
    </source>
</evidence>
<dbReference type="EMBL" id="VSRL01000344">
    <property type="protein sequence ID" value="NKE63344.1"/>
    <property type="molecule type" value="Genomic_DNA"/>
</dbReference>
<gene>
    <name evidence="5" type="ORF">FXN61_44130</name>
</gene>
<dbReference type="Gene3D" id="3.40.50.300">
    <property type="entry name" value="P-loop containing nucleotide triphosphate hydrolases"/>
    <property type="match status" value="1"/>
</dbReference>
<evidence type="ECO:0000256" key="1">
    <source>
        <dbReference type="ARBA" id="ARBA00006930"/>
    </source>
</evidence>
<dbReference type="PANTHER" id="PTHR32114:SF2">
    <property type="entry name" value="ABC TRANSPORTER ABCH.3"/>
    <property type="match status" value="1"/>
</dbReference>
<protein>
    <recommendedName>
        <fullName evidence="3">Nuclease SbcCD subunit C</fullName>
    </recommendedName>
</protein>